<evidence type="ECO:0000256" key="1">
    <source>
        <dbReference type="SAM" id="Phobius"/>
    </source>
</evidence>
<keyword evidence="1" id="KW-1133">Transmembrane helix</keyword>
<organism evidence="2 3">
    <name type="scientific">Strongyloides venezuelensis</name>
    <name type="common">Threadworm</name>
    <dbReference type="NCBI Taxonomy" id="75913"/>
    <lineage>
        <taxon>Eukaryota</taxon>
        <taxon>Metazoa</taxon>
        <taxon>Ecdysozoa</taxon>
        <taxon>Nematoda</taxon>
        <taxon>Chromadorea</taxon>
        <taxon>Rhabditida</taxon>
        <taxon>Tylenchina</taxon>
        <taxon>Panagrolaimomorpha</taxon>
        <taxon>Strongyloidoidea</taxon>
        <taxon>Strongyloididae</taxon>
        <taxon>Strongyloides</taxon>
    </lineage>
</organism>
<reference evidence="2" key="1">
    <citation type="submission" date="2014-07" db="EMBL/GenBank/DDBJ databases">
        <authorList>
            <person name="Martin A.A"/>
            <person name="De Silva N."/>
        </authorList>
    </citation>
    <scope>NUCLEOTIDE SEQUENCE</scope>
</reference>
<sequence>MYFNGAKKGRFICKYLFDYTYKEEHFILIALVHSLIVISIILTIMTIYKIKKLNKASNESSVIAVKKRNKEKRMTRYVLLLGIVQLIRLIEEHFYYIEIKINGYDESISYIMMGFDPFVGVFWIFLNAISIISISKTLRDAVFKNLKVDILYKKLFKENVVAPSSHNPNIIQSVNRGIKNKTLI</sequence>
<protein>
    <submittedName>
        <fullName evidence="3">G_PROTEIN_RECEP_F1_2 domain-containing protein</fullName>
    </submittedName>
</protein>
<feature type="transmembrane region" description="Helical" evidence="1">
    <location>
        <begin position="26"/>
        <end position="48"/>
    </location>
</feature>
<dbReference type="AlphaFoldDB" id="A0A0K0F3B5"/>
<evidence type="ECO:0000313" key="3">
    <source>
        <dbReference type="WBParaSite" id="SVE_0329800.1"/>
    </source>
</evidence>
<reference evidence="3" key="2">
    <citation type="submission" date="2015-08" db="UniProtKB">
        <authorList>
            <consortium name="WormBaseParasite"/>
        </authorList>
    </citation>
    <scope>IDENTIFICATION</scope>
</reference>
<dbReference type="Proteomes" id="UP000035680">
    <property type="component" value="Unassembled WGS sequence"/>
</dbReference>
<keyword evidence="1" id="KW-0812">Transmembrane</keyword>
<accession>A0A0K0F3B5</accession>
<proteinExistence type="predicted"/>
<keyword evidence="2" id="KW-1185">Reference proteome</keyword>
<dbReference type="WBParaSite" id="SVE_0329800.1">
    <property type="protein sequence ID" value="SVE_0329800.1"/>
    <property type="gene ID" value="SVE_0329800"/>
</dbReference>
<evidence type="ECO:0000313" key="2">
    <source>
        <dbReference type="Proteomes" id="UP000035680"/>
    </source>
</evidence>
<feature type="transmembrane region" description="Helical" evidence="1">
    <location>
        <begin position="108"/>
        <end position="129"/>
    </location>
</feature>
<name>A0A0K0F3B5_STRVS</name>
<feature type="transmembrane region" description="Helical" evidence="1">
    <location>
        <begin position="77"/>
        <end position="96"/>
    </location>
</feature>
<keyword evidence="1" id="KW-0472">Membrane</keyword>